<gene>
    <name evidence="1" type="ORF">IPN02_03820</name>
</gene>
<dbReference type="AlphaFoldDB" id="A0A936N994"/>
<name>A0A936N994_9ACTN</name>
<accession>A0A936N994</accession>
<dbReference type="EMBL" id="JADJZA010000001">
    <property type="protein sequence ID" value="MBK9296000.1"/>
    <property type="molecule type" value="Genomic_DNA"/>
</dbReference>
<reference evidence="1 2" key="1">
    <citation type="submission" date="2020-10" db="EMBL/GenBank/DDBJ databases">
        <title>Connecting structure to function with the recovery of over 1000 high-quality activated sludge metagenome-assembled genomes encoding full-length rRNA genes using long-read sequencing.</title>
        <authorList>
            <person name="Singleton C.M."/>
            <person name="Petriglieri F."/>
            <person name="Kristensen J.M."/>
            <person name="Kirkegaard R.H."/>
            <person name="Michaelsen T.Y."/>
            <person name="Andersen M.H."/>
            <person name="Karst S.M."/>
            <person name="Dueholm M.S."/>
            <person name="Nielsen P.H."/>
            <person name="Albertsen M."/>
        </authorList>
    </citation>
    <scope>NUCLEOTIDE SEQUENCE [LARGE SCALE GENOMIC DNA]</scope>
    <source>
        <strain evidence="1">Lyne_18-Q3-R50-59_MAXAC.006</strain>
    </source>
</reference>
<sequence>MVETMTKSRAEQAAALEVWAENVEFEDLKEAETGSLRAIAKVVDQRNAVADELWAAVRAARQDGRSWSEIATMLGVSKQAAQQKYGPMSAAS</sequence>
<dbReference type="Proteomes" id="UP000727993">
    <property type="component" value="Unassembled WGS sequence"/>
</dbReference>
<protein>
    <submittedName>
        <fullName evidence="1">Uncharacterized protein</fullName>
    </submittedName>
</protein>
<evidence type="ECO:0000313" key="1">
    <source>
        <dbReference type="EMBL" id="MBK9296000.1"/>
    </source>
</evidence>
<evidence type="ECO:0000313" key="2">
    <source>
        <dbReference type="Proteomes" id="UP000727993"/>
    </source>
</evidence>
<proteinExistence type="predicted"/>
<organism evidence="1 2">
    <name type="scientific">Candidatus Neomicrothrix subdominans</name>
    <dbReference type="NCBI Taxonomy" id="2954438"/>
    <lineage>
        <taxon>Bacteria</taxon>
        <taxon>Bacillati</taxon>
        <taxon>Actinomycetota</taxon>
        <taxon>Acidimicrobiia</taxon>
        <taxon>Acidimicrobiales</taxon>
        <taxon>Microthrixaceae</taxon>
        <taxon>Candidatus Neomicrothrix</taxon>
    </lineage>
</organism>
<comment type="caution">
    <text evidence="1">The sequence shown here is derived from an EMBL/GenBank/DDBJ whole genome shotgun (WGS) entry which is preliminary data.</text>
</comment>